<name>A0A318D5R4_9GAMM</name>
<dbReference type="EMBL" id="QICH01000001">
    <property type="protein sequence ID" value="PXF64616.1"/>
    <property type="molecule type" value="Genomic_DNA"/>
</dbReference>
<organism evidence="1 2">
    <name type="scientific">Kangiella spongicola</name>
    <dbReference type="NCBI Taxonomy" id="796379"/>
    <lineage>
        <taxon>Bacteria</taxon>
        <taxon>Pseudomonadati</taxon>
        <taxon>Pseudomonadota</taxon>
        <taxon>Gammaproteobacteria</taxon>
        <taxon>Kangiellales</taxon>
        <taxon>Kangiellaceae</taxon>
        <taxon>Kangiella</taxon>
    </lineage>
</organism>
<accession>A0A318D5R4</accession>
<protein>
    <submittedName>
        <fullName evidence="1">Zinc-binding protein</fullName>
    </submittedName>
</protein>
<evidence type="ECO:0000313" key="2">
    <source>
        <dbReference type="Proteomes" id="UP000247689"/>
    </source>
</evidence>
<sequence>MTRKLKPIVYSCSGCSNLAQMANQLAVKLNESQKAEMSCIAGVGGNVPSLVKIAQSGRPILAIDGCHLACSKQCLANHDVTPDKHLVLSDIGYKKRYNQLMTDQDIDEALSLTMVLCDEL</sequence>
<dbReference type="InterPro" id="IPR014958">
    <property type="entry name" value="DGC"/>
</dbReference>
<dbReference type="Proteomes" id="UP000247689">
    <property type="component" value="Unassembled WGS sequence"/>
</dbReference>
<comment type="caution">
    <text evidence="1">The sequence shown here is derived from an EMBL/GenBank/DDBJ whole genome shotgun (WGS) entry which is preliminary data.</text>
</comment>
<dbReference type="PIRSF" id="PIRSF037181">
    <property type="entry name" value="DGC"/>
    <property type="match status" value="1"/>
</dbReference>
<gene>
    <name evidence="1" type="ORF">DL796_00395</name>
</gene>
<dbReference type="AlphaFoldDB" id="A0A318D5R4"/>
<dbReference type="Pfam" id="PF08859">
    <property type="entry name" value="DGC"/>
    <property type="match status" value="1"/>
</dbReference>
<reference evidence="1 2" key="1">
    <citation type="submission" date="2018-05" db="EMBL/GenBank/DDBJ databases">
        <title>Kangiella spongicola genome sequence.</title>
        <authorList>
            <person name="Maclea K.S."/>
            <person name="Goen A.E."/>
            <person name="Kelley C."/>
            <person name="Underriner A."/>
            <person name="Silverwood T."/>
            <person name="Trachtenberg A.M."/>
        </authorList>
    </citation>
    <scope>NUCLEOTIDE SEQUENCE [LARGE SCALE GENOMIC DNA]</scope>
    <source>
        <strain evidence="1 2">ATCC BAA-2076</strain>
    </source>
</reference>
<keyword evidence="2" id="KW-1185">Reference proteome</keyword>
<proteinExistence type="predicted"/>
<dbReference type="OrthoDB" id="2111735at2"/>
<evidence type="ECO:0000313" key="1">
    <source>
        <dbReference type="EMBL" id="PXF64616.1"/>
    </source>
</evidence>